<dbReference type="SUPFAM" id="SSF53383">
    <property type="entry name" value="PLP-dependent transferases"/>
    <property type="match status" value="1"/>
</dbReference>
<dbReference type="NCBIfam" id="NF005915">
    <property type="entry name" value="PRK07908.1"/>
    <property type="match status" value="1"/>
</dbReference>
<dbReference type="InterPro" id="IPR004839">
    <property type="entry name" value="Aminotransferase_I/II_large"/>
</dbReference>
<dbReference type="GO" id="GO:0030170">
    <property type="term" value="F:pyridoxal phosphate binding"/>
    <property type="evidence" value="ECO:0007669"/>
    <property type="project" value="InterPro"/>
</dbReference>
<accession>W5Y209</accession>
<dbReference type="GO" id="GO:0008483">
    <property type="term" value="F:transaminase activity"/>
    <property type="evidence" value="ECO:0007669"/>
    <property type="project" value="UniProtKB-KW"/>
</dbReference>
<dbReference type="Gene3D" id="3.90.1150.10">
    <property type="entry name" value="Aspartate Aminotransferase, domain 1"/>
    <property type="match status" value="1"/>
</dbReference>
<dbReference type="EMBL" id="CP004353">
    <property type="protein sequence ID" value="AHI23252.1"/>
    <property type="molecule type" value="Genomic_DNA"/>
</dbReference>
<keyword evidence="2" id="KW-0663">Pyridoxal phosphate</keyword>
<dbReference type="CDD" id="cd00609">
    <property type="entry name" value="AAT_like"/>
    <property type="match status" value="1"/>
</dbReference>
<evidence type="ECO:0000256" key="2">
    <source>
        <dbReference type="ARBA" id="ARBA00022898"/>
    </source>
</evidence>
<dbReference type="PROSITE" id="PS00105">
    <property type="entry name" value="AA_TRANSFER_CLASS_1"/>
    <property type="match status" value="1"/>
</dbReference>
<feature type="domain" description="Aminotransferase class I/classII large" evidence="4">
    <location>
        <begin position="16"/>
        <end position="337"/>
    </location>
</feature>
<dbReference type="PANTHER" id="PTHR42885">
    <property type="entry name" value="HISTIDINOL-PHOSPHATE AMINOTRANSFERASE-RELATED"/>
    <property type="match status" value="1"/>
</dbReference>
<comment type="cofactor">
    <cofactor evidence="1 3">
        <name>pyridoxal 5'-phosphate</name>
        <dbReference type="ChEBI" id="CHEBI:597326"/>
    </cofactor>
</comment>
<dbReference type="InterPro" id="IPR015422">
    <property type="entry name" value="PyrdxlP-dep_Trfase_small"/>
</dbReference>
<dbReference type="PANTHER" id="PTHR42885:SF1">
    <property type="entry name" value="THREONINE-PHOSPHATE DECARBOXYLASE"/>
    <property type="match status" value="1"/>
</dbReference>
<dbReference type="InterPro" id="IPR015421">
    <property type="entry name" value="PyrdxlP-dep_Trfase_major"/>
</dbReference>
<comment type="similarity">
    <text evidence="3">Belongs to the class-I pyridoxal-phosphate-dependent aminotransferase family.</text>
</comment>
<gene>
    <name evidence="5" type="ORF">B843_09335</name>
</gene>
<reference evidence="5 6" key="1">
    <citation type="submission" date="2013-02" db="EMBL/GenBank/DDBJ databases">
        <title>The complete genome sequence of Corynebacterium vitaeruminis DSM 20294.</title>
        <authorList>
            <person name="Ruckert C."/>
            <person name="Albersmeier A."/>
            <person name="Kalinowski J."/>
        </authorList>
    </citation>
    <scope>NUCLEOTIDE SEQUENCE [LARGE SCALE GENOMIC DNA]</scope>
    <source>
        <strain evidence="6">ATCC 10234</strain>
    </source>
</reference>
<dbReference type="Proteomes" id="UP000019222">
    <property type="component" value="Chromosome"/>
</dbReference>
<dbReference type="STRING" id="1224164.B843_09335"/>
<evidence type="ECO:0000256" key="3">
    <source>
        <dbReference type="RuleBase" id="RU000481"/>
    </source>
</evidence>
<dbReference type="PATRIC" id="fig|1224164.3.peg.1886"/>
<dbReference type="RefSeq" id="WP_025253265.1">
    <property type="nucleotide sequence ID" value="NZ_CP004353.1"/>
</dbReference>
<organism evidence="5 6">
    <name type="scientific">Corynebacterium vitaeruminis DSM 20294</name>
    <dbReference type="NCBI Taxonomy" id="1224164"/>
    <lineage>
        <taxon>Bacteria</taxon>
        <taxon>Bacillati</taxon>
        <taxon>Actinomycetota</taxon>
        <taxon>Actinomycetes</taxon>
        <taxon>Mycobacteriales</taxon>
        <taxon>Corynebacteriaceae</taxon>
        <taxon>Corynebacterium</taxon>
    </lineage>
</organism>
<keyword evidence="3" id="KW-0808">Transferase</keyword>
<dbReference type="KEGG" id="cvt:B843_09335"/>
<evidence type="ECO:0000313" key="6">
    <source>
        <dbReference type="Proteomes" id="UP000019222"/>
    </source>
</evidence>
<dbReference type="HOGENOM" id="CLU_017584_3_2_11"/>
<evidence type="ECO:0000256" key="1">
    <source>
        <dbReference type="ARBA" id="ARBA00001933"/>
    </source>
</evidence>
<name>W5Y209_9CORY</name>
<sequence>MTRRIHGDEDARGARIDFAVNVIDDRPPAFILDALTARLGDLAAYPDAREQAEVEALIASHHGVPSSSVMLVAGAAEGFALLPSLGLSTPTVIHPGFSEPEVIFDERGLDVRRQVLAPPFNRLRPLDRDSDAVVIGNPTNPTGVVWDPRELREWAGARWLVIDEAFLDMAGDESAHTAMPQVAAGDERLVVLRSLTKTWSIAGLRVGYVVAAPGVIAKLRKGRSHWPMGTLQLHAARAVFTRGLSALPGIVAEVGARRERMRELLFAAGFEEASASRAPYLLVRPHFRGADAETIRRGLLERGIAVRRCDTFPGLGTDYWRLAVRSEAEVAELLRAIGELV</sequence>
<evidence type="ECO:0000259" key="4">
    <source>
        <dbReference type="Pfam" id="PF00155"/>
    </source>
</evidence>
<dbReference type="Gene3D" id="3.40.640.10">
    <property type="entry name" value="Type I PLP-dependent aspartate aminotransferase-like (Major domain)"/>
    <property type="match status" value="1"/>
</dbReference>
<dbReference type="EC" id="2.6.1.-" evidence="3"/>
<evidence type="ECO:0000313" key="5">
    <source>
        <dbReference type="EMBL" id="AHI23252.1"/>
    </source>
</evidence>
<keyword evidence="3" id="KW-0032">Aminotransferase</keyword>
<dbReference type="InterPro" id="IPR004838">
    <property type="entry name" value="NHTrfase_class1_PyrdxlP-BS"/>
</dbReference>
<dbReference type="InterPro" id="IPR015424">
    <property type="entry name" value="PyrdxlP-dep_Trfase"/>
</dbReference>
<protein>
    <recommendedName>
        <fullName evidence="3">Aminotransferase</fullName>
        <ecNumber evidence="3">2.6.1.-</ecNumber>
    </recommendedName>
</protein>
<dbReference type="Pfam" id="PF00155">
    <property type="entry name" value="Aminotran_1_2"/>
    <property type="match status" value="1"/>
</dbReference>
<proteinExistence type="inferred from homology"/>
<dbReference type="eggNOG" id="COG0079">
    <property type="taxonomic scope" value="Bacteria"/>
</dbReference>
<dbReference type="AlphaFoldDB" id="W5Y209"/>
<keyword evidence="6" id="KW-1185">Reference proteome</keyword>